<evidence type="ECO:0000313" key="3">
    <source>
        <dbReference type="Proteomes" id="UP001204376"/>
    </source>
</evidence>
<dbReference type="CDD" id="cd04301">
    <property type="entry name" value="NAT_SF"/>
    <property type="match status" value="1"/>
</dbReference>
<dbReference type="Pfam" id="PF00583">
    <property type="entry name" value="Acetyltransf_1"/>
    <property type="match status" value="1"/>
</dbReference>
<dbReference type="PROSITE" id="PS51186">
    <property type="entry name" value="GNAT"/>
    <property type="match status" value="1"/>
</dbReference>
<feature type="domain" description="N-acetyltransferase" evidence="1">
    <location>
        <begin position="7"/>
        <end position="143"/>
    </location>
</feature>
<name>A0ABT1T4K6_9SPHI</name>
<protein>
    <submittedName>
        <fullName evidence="2">GNAT family N-acetyltransferase</fullName>
    </submittedName>
</protein>
<accession>A0ABT1T4K6</accession>
<dbReference type="InterPro" id="IPR053144">
    <property type="entry name" value="Acetyltransferase_Butenolide"/>
</dbReference>
<dbReference type="SUPFAM" id="SSF55729">
    <property type="entry name" value="Acyl-CoA N-acyltransferases (Nat)"/>
    <property type="match status" value="1"/>
</dbReference>
<dbReference type="InterPro" id="IPR016181">
    <property type="entry name" value="Acyl_CoA_acyltransferase"/>
</dbReference>
<reference evidence="2 3" key="1">
    <citation type="submission" date="2022-07" db="EMBL/GenBank/DDBJ databases">
        <title>Mucilaginibacter sp. JC4.</title>
        <authorList>
            <person name="Le V."/>
            <person name="Ko S.-R."/>
            <person name="Ahn C.-Y."/>
            <person name="Oh H.-M."/>
        </authorList>
    </citation>
    <scope>NUCLEOTIDE SEQUENCE [LARGE SCALE GENOMIC DNA]</scope>
    <source>
        <strain evidence="2 3">JC4</strain>
    </source>
</reference>
<comment type="caution">
    <text evidence="2">The sequence shown here is derived from an EMBL/GenBank/DDBJ whole genome shotgun (WGS) entry which is preliminary data.</text>
</comment>
<organism evidence="2 3">
    <name type="scientific">Mucilaginibacter aquariorum</name>
    <dbReference type="NCBI Taxonomy" id="2967225"/>
    <lineage>
        <taxon>Bacteria</taxon>
        <taxon>Pseudomonadati</taxon>
        <taxon>Bacteroidota</taxon>
        <taxon>Sphingobacteriia</taxon>
        <taxon>Sphingobacteriales</taxon>
        <taxon>Sphingobacteriaceae</taxon>
        <taxon>Mucilaginibacter</taxon>
    </lineage>
</organism>
<sequence length="143" mass="15892">MSISEVVFQRELTLNSDEFIDVLSRSTLGERRPIDDADRIQAMLQNANLIVTARIDGKLVGVSRALTDFGFCTYLSDLAVDEAYQKMGIGVRLIAETKKHSPQAKLILLAAPAAVNYYPKTGMTNFTHCFLLDNVNDLVIKNK</sequence>
<dbReference type="RefSeq" id="WP_256539542.1">
    <property type="nucleotide sequence ID" value="NZ_JANHOH010000003.1"/>
</dbReference>
<gene>
    <name evidence="2" type="ORF">NPE20_15315</name>
</gene>
<dbReference type="Proteomes" id="UP001204376">
    <property type="component" value="Unassembled WGS sequence"/>
</dbReference>
<keyword evidence="3" id="KW-1185">Reference proteome</keyword>
<evidence type="ECO:0000259" key="1">
    <source>
        <dbReference type="PROSITE" id="PS51186"/>
    </source>
</evidence>
<proteinExistence type="predicted"/>
<dbReference type="PANTHER" id="PTHR43233:SF1">
    <property type="entry name" value="FAMILY N-ACETYLTRANSFERASE, PUTATIVE (AFU_ORTHOLOGUE AFUA_6G03350)-RELATED"/>
    <property type="match status" value="1"/>
</dbReference>
<dbReference type="InterPro" id="IPR000182">
    <property type="entry name" value="GNAT_dom"/>
</dbReference>
<dbReference type="PANTHER" id="PTHR43233">
    <property type="entry name" value="FAMILY N-ACETYLTRANSFERASE, PUTATIVE (AFU_ORTHOLOGUE AFUA_6G03350)-RELATED"/>
    <property type="match status" value="1"/>
</dbReference>
<dbReference type="EMBL" id="JANHOH010000003">
    <property type="protein sequence ID" value="MCQ6959345.1"/>
    <property type="molecule type" value="Genomic_DNA"/>
</dbReference>
<dbReference type="Gene3D" id="3.40.630.30">
    <property type="match status" value="1"/>
</dbReference>
<evidence type="ECO:0000313" key="2">
    <source>
        <dbReference type="EMBL" id="MCQ6959345.1"/>
    </source>
</evidence>